<name>A0A6A4HYH5_9AGAR</name>
<proteinExistence type="predicted"/>
<gene>
    <name evidence="2" type="ORF">BT96DRAFT_418472</name>
</gene>
<keyword evidence="3" id="KW-1185">Reference proteome</keyword>
<feature type="compositionally biased region" description="Polar residues" evidence="1">
    <location>
        <begin position="45"/>
        <end position="63"/>
    </location>
</feature>
<sequence>MHPEIAKENYPILDQKLHAHLLELFGTMSQNPLDLDYFVPCTVSPARSSKSNSTNSPMTSSRMLSMLRLNARKKRLGNFEKNIW</sequence>
<dbReference type="AlphaFoldDB" id="A0A6A4HYH5"/>
<evidence type="ECO:0000313" key="2">
    <source>
        <dbReference type="EMBL" id="KAE9404462.1"/>
    </source>
</evidence>
<evidence type="ECO:0000256" key="1">
    <source>
        <dbReference type="SAM" id="MobiDB-lite"/>
    </source>
</evidence>
<evidence type="ECO:0000313" key="3">
    <source>
        <dbReference type="Proteomes" id="UP000799118"/>
    </source>
</evidence>
<dbReference type="EMBL" id="ML769416">
    <property type="protein sequence ID" value="KAE9404462.1"/>
    <property type="molecule type" value="Genomic_DNA"/>
</dbReference>
<feature type="region of interest" description="Disordered" evidence="1">
    <location>
        <begin position="45"/>
        <end position="64"/>
    </location>
</feature>
<dbReference type="Proteomes" id="UP000799118">
    <property type="component" value="Unassembled WGS sequence"/>
</dbReference>
<accession>A0A6A4HYH5</accession>
<organism evidence="2 3">
    <name type="scientific">Gymnopus androsaceus JB14</name>
    <dbReference type="NCBI Taxonomy" id="1447944"/>
    <lineage>
        <taxon>Eukaryota</taxon>
        <taxon>Fungi</taxon>
        <taxon>Dikarya</taxon>
        <taxon>Basidiomycota</taxon>
        <taxon>Agaricomycotina</taxon>
        <taxon>Agaricomycetes</taxon>
        <taxon>Agaricomycetidae</taxon>
        <taxon>Agaricales</taxon>
        <taxon>Marasmiineae</taxon>
        <taxon>Omphalotaceae</taxon>
        <taxon>Gymnopus</taxon>
    </lineage>
</organism>
<reference evidence="2" key="1">
    <citation type="journal article" date="2019" name="Environ. Microbiol.">
        <title>Fungal ecological strategies reflected in gene transcription - a case study of two litter decomposers.</title>
        <authorList>
            <person name="Barbi F."/>
            <person name="Kohler A."/>
            <person name="Barry K."/>
            <person name="Baskaran P."/>
            <person name="Daum C."/>
            <person name="Fauchery L."/>
            <person name="Ihrmark K."/>
            <person name="Kuo A."/>
            <person name="LaButti K."/>
            <person name="Lipzen A."/>
            <person name="Morin E."/>
            <person name="Grigoriev I.V."/>
            <person name="Henrissat B."/>
            <person name="Lindahl B."/>
            <person name="Martin F."/>
        </authorList>
    </citation>
    <scope>NUCLEOTIDE SEQUENCE</scope>
    <source>
        <strain evidence="2">JB14</strain>
    </source>
</reference>
<protein>
    <submittedName>
        <fullName evidence="2">Uncharacterized protein</fullName>
    </submittedName>
</protein>